<keyword evidence="3" id="KW-1185">Reference proteome</keyword>
<comment type="caution">
    <text evidence="2">The sequence shown here is derived from an EMBL/GenBank/DDBJ whole genome shotgun (WGS) entry which is preliminary data.</text>
</comment>
<dbReference type="GO" id="GO:0016787">
    <property type="term" value="F:hydrolase activity"/>
    <property type="evidence" value="ECO:0007669"/>
    <property type="project" value="UniProtKB-KW"/>
</dbReference>
<protein>
    <submittedName>
        <fullName evidence="2">Alpha/beta hydrolase</fullName>
    </submittedName>
</protein>
<dbReference type="Proteomes" id="UP001165092">
    <property type="component" value="Unassembled WGS sequence"/>
</dbReference>
<reference evidence="2" key="1">
    <citation type="submission" date="2023-02" db="EMBL/GenBank/DDBJ databases">
        <title>Nocardiopsis ansamitocini NBRC 112285.</title>
        <authorList>
            <person name="Ichikawa N."/>
            <person name="Sato H."/>
            <person name="Tonouchi N."/>
        </authorList>
    </citation>
    <scope>NUCLEOTIDE SEQUENCE</scope>
    <source>
        <strain evidence="2">NBRC 112285</strain>
    </source>
</reference>
<dbReference type="Gene3D" id="3.40.50.1820">
    <property type="entry name" value="alpha/beta hydrolase"/>
    <property type="match status" value="1"/>
</dbReference>
<dbReference type="InterPro" id="IPR050266">
    <property type="entry name" value="AB_hydrolase_sf"/>
</dbReference>
<dbReference type="PANTHER" id="PTHR43798">
    <property type="entry name" value="MONOACYLGLYCEROL LIPASE"/>
    <property type="match status" value="1"/>
</dbReference>
<dbReference type="RefSeq" id="WP_285759230.1">
    <property type="nucleotide sequence ID" value="NZ_BSQG01000003.1"/>
</dbReference>
<evidence type="ECO:0000313" key="3">
    <source>
        <dbReference type="Proteomes" id="UP001165092"/>
    </source>
</evidence>
<proteinExistence type="predicted"/>
<dbReference type="SUPFAM" id="SSF53474">
    <property type="entry name" value="alpha/beta-Hydrolases"/>
    <property type="match status" value="1"/>
</dbReference>
<evidence type="ECO:0000259" key="1">
    <source>
        <dbReference type="Pfam" id="PF12697"/>
    </source>
</evidence>
<sequence>MAAQVRLGDVHTWYAEHGAGEPLVMLHGGLGDSRDFDGVVGEFATRYRVFRPDRRGHGRTPDVEGPMSYALMAHDTIAFLESVVNGPAHLVGYSDGATVALQVALLRPDLVRRAVAISGVFHHEGTVPGILDDTSGEPAGLPDLIVNAYGEVSPDGVEHLPVVAAKVMRMAVEGPTLTVDDLAHVAVAVQVMVADDDIVALEHAVAMYRAIPRSELAVVPGTSHTLVFERPELCASLALDFVDGSVSAPMMPVRRGRPGPPLAPPER</sequence>
<dbReference type="EMBL" id="BSQG01000003">
    <property type="protein sequence ID" value="GLU47924.1"/>
    <property type="molecule type" value="Genomic_DNA"/>
</dbReference>
<feature type="domain" description="AB hydrolase-1" evidence="1">
    <location>
        <begin position="23"/>
        <end position="236"/>
    </location>
</feature>
<evidence type="ECO:0000313" key="2">
    <source>
        <dbReference type="EMBL" id="GLU47924.1"/>
    </source>
</evidence>
<dbReference type="InterPro" id="IPR000073">
    <property type="entry name" value="AB_hydrolase_1"/>
</dbReference>
<dbReference type="InterPro" id="IPR029058">
    <property type="entry name" value="AB_hydrolase_fold"/>
</dbReference>
<keyword evidence="2" id="KW-0378">Hydrolase</keyword>
<dbReference type="Pfam" id="PF12697">
    <property type="entry name" value="Abhydrolase_6"/>
    <property type="match status" value="1"/>
</dbReference>
<organism evidence="2 3">
    <name type="scientific">Nocardiopsis ansamitocini</name>
    <dbReference type="NCBI Taxonomy" id="1670832"/>
    <lineage>
        <taxon>Bacteria</taxon>
        <taxon>Bacillati</taxon>
        <taxon>Actinomycetota</taxon>
        <taxon>Actinomycetes</taxon>
        <taxon>Streptosporangiales</taxon>
        <taxon>Nocardiopsidaceae</taxon>
        <taxon>Nocardiopsis</taxon>
    </lineage>
</organism>
<accession>A0A9W6P5R7</accession>
<name>A0A9W6P5R7_9ACTN</name>
<gene>
    <name evidence="2" type="ORF">Nans01_22750</name>
</gene>
<dbReference type="AlphaFoldDB" id="A0A9W6P5R7"/>